<dbReference type="InterPro" id="IPR003414">
    <property type="entry name" value="PP_kinase"/>
</dbReference>
<dbReference type="InterPro" id="IPR036832">
    <property type="entry name" value="PPK_N_dom_sf"/>
</dbReference>
<feature type="binding site" evidence="6">
    <location>
        <position position="469"/>
    </location>
    <ligand>
        <name>ATP</name>
        <dbReference type="ChEBI" id="CHEBI:30616"/>
    </ligand>
</feature>
<evidence type="ECO:0000259" key="11">
    <source>
        <dbReference type="Pfam" id="PF17941"/>
    </source>
</evidence>
<reference evidence="12" key="2">
    <citation type="journal article" date="2021" name="PeerJ">
        <title>Extensive microbial diversity within the chicken gut microbiome revealed by metagenomics and culture.</title>
        <authorList>
            <person name="Gilroy R."/>
            <person name="Ravi A."/>
            <person name="Getino M."/>
            <person name="Pursley I."/>
            <person name="Horton D.L."/>
            <person name="Alikhan N.F."/>
            <person name="Baker D."/>
            <person name="Gharbi K."/>
            <person name="Hall N."/>
            <person name="Watson M."/>
            <person name="Adriaenssens E.M."/>
            <person name="Foster-Nyarko E."/>
            <person name="Jarju S."/>
            <person name="Secka A."/>
            <person name="Antonio M."/>
            <person name="Oren A."/>
            <person name="Chaudhuri R.R."/>
            <person name="La Ragione R."/>
            <person name="Hildebrand F."/>
            <person name="Pallen M.J."/>
        </authorList>
    </citation>
    <scope>NUCLEOTIDE SEQUENCE</scope>
    <source>
        <strain evidence="12">CHK187-14744</strain>
    </source>
</reference>
<feature type="domain" description="Polyphosphate kinase N-terminal" evidence="9">
    <location>
        <begin position="11"/>
        <end position="114"/>
    </location>
</feature>
<dbReference type="NCBIfam" id="NF003921">
    <property type="entry name" value="PRK05443.2-2"/>
    <property type="match status" value="1"/>
</dbReference>
<evidence type="ECO:0000256" key="5">
    <source>
        <dbReference type="ARBA" id="ARBA00022840"/>
    </source>
</evidence>
<feature type="binding site" evidence="6">
    <location>
        <position position="406"/>
    </location>
    <ligand>
        <name>Mg(2+)</name>
        <dbReference type="ChEBI" id="CHEBI:18420"/>
    </ligand>
</feature>
<dbReference type="SUPFAM" id="SSF56024">
    <property type="entry name" value="Phospholipase D/nuclease"/>
    <property type="match status" value="2"/>
</dbReference>
<sequence>MKELYKEGYTQNRELSWLKFDDRVLDEAMDESVPLLERLKFISIFTSNLDEFFMIRVGSLFDMMNVHKSRIDGRSGMTPEKQLQSIFEAVRPLYRKREQLFGEVEKQLRFHDIYQLEYKELESGEKKLVKRYYKESIEPVLSPQIVDIQHPFPHLVNKVIHIGVMLRYKKREIFGVVPIPDMLPEVFYLPGSGLRYIRTENIIRVFVQQLFEPYEVTEKVVFSVTRNGDVNPDDEIFAEEADFRKRIKKVLGQRRRLAPVRLELSNNISSYFTAYFMEKLHLEQQQIYVTSAPLKMGYVFKMISRIPEGIRKPLLYEPFEPVWPGYIRKNESLIQQVERGDILLAYPFESMEPFLQLIREAANDPAVISIKITIYRLASKAKLVEYLCAAAENGKSVTVLIELRARFDEQNNIDWSKRLEEAGCTIIYGFEFYKVHSKVCLITRKKRNNVQYITQVGTGNFNENTAKMYTDLALITADSRIGQDAAEFFKNMSIANLEGEYEHLLVAPVSLKSSVIDCIEEEMAKGRQGRIFIKVNSLTDVDIIEKLSQASCAGVKIRMVIRGISCLLPGIPGKTENIQISSIVGRYLEHSRIYCFGTGKEEKMYISSADFMTRNTVRRVEAACPIYDEKIRQKIHKIMRAVECDTVKARVLMSDGNYKKKNQGQVPVDSQARLMMLAESEQISEKSEGKEKGRMEKWLERFKHVLKK</sequence>
<accession>A0A9D1HHI7</accession>
<dbReference type="Pfam" id="PF17941">
    <property type="entry name" value="PP_kinase_C_1"/>
    <property type="match status" value="1"/>
</dbReference>
<feature type="active site" description="Phosphohistidine intermediate" evidence="6">
    <location>
        <position position="436"/>
    </location>
</feature>
<evidence type="ECO:0000259" key="10">
    <source>
        <dbReference type="Pfam" id="PF13090"/>
    </source>
</evidence>
<keyword evidence="4 6" id="KW-0418">Kinase</keyword>
<organism evidence="12 13">
    <name type="scientific">Candidatus Onthocola gallistercoris</name>
    <dbReference type="NCBI Taxonomy" id="2840876"/>
    <lineage>
        <taxon>Bacteria</taxon>
        <taxon>Bacillati</taxon>
        <taxon>Bacillota</taxon>
        <taxon>Bacilli</taxon>
        <taxon>Candidatus Onthocola</taxon>
    </lineage>
</organism>
<dbReference type="EMBL" id="DVLT01000056">
    <property type="protein sequence ID" value="HIU03466.1"/>
    <property type="molecule type" value="Genomic_DNA"/>
</dbReference>
<name>A0A9D1HHI7_9FIRM</name>
<dbReference type="InterPro" id="IPR025200">
    <property type="entry name" value="PPK_C_dom2"/>
</dbReference>
<evidence type="ECO:0000256" key="3">
    <source>
        <dbReference type="ARBA" id="ARBA00022741"/>
    </source>
</evidence>
<dbReference type="InterPro" id="IPR025198">
    <property type="entry name" value="PPK_N_dom"/>
</dbReference>
<dbReference type="InterPro" id="IPR041108">
    <property type="entry name" value="PP_kinase_C_1"/>
</dbReference>
<evidence type="ECO:0000259" key="9">
    <source>
        <dbReference type="Pfam" id="PF13089"/>
    </source>
</evidence>
<dbReference type="NCBIfam" id="TIGR03705">
    <property type="entry name" value="poly_P_kin"/>
    <property type="match status" value="1"/>
</dbReference>
<keyword evidence="5 6" id="KW-0067">ATP-binding</keyword>
<dbReference type="InterPro" id="IPR024953">
    <property type="entry name" value="PP_kinase_middle"/>
</dbReference>
<feature type="domain" description="Polyphosphate kinase C-terminal" evidence="10">
    <location>
        <begin position="504"/>
        <end position="671"/>
    </location>
</feature>
<protein>
    <recommendedName>
        <fullName evidence="6 7">Polyphosphate kinase</fullName>
        <ecNumber evidence="6 7">2.7.4.1</ecNumber>
    </recommendedName>
    <alternativeName>
        <fullName evidence="6">ATP-polyphosphate phosphotransferase</fullName>
    </alternativeName>
    <alternativeName>
        <fullName evidence="6">Polyphosphoric acid kinase</fullName>
    </alternativeName>
</protein>
<dbReference type="PIRSF" id="PIRSF015589">
    <property type="entry name" value="PP_kinase"/>
    <property type="match status" value="1"/>
</dbReference>
<dbReference type="SUPFAM" id="SSF143724">
    <property type="entry name" value="PHP14-like"/>
    <property type="match status" value="1"/>
</dbReference>
<dbReference type="HAMAP" id="MF_00347">
    <property type="entry name" value="Polyphosphate_kinase"/>
    <property type="match status" value="1"/>
</dbReference>
<comment type="function">
    <text evidence="6 7">Catalyzes the reversible transfer of the terminal phosphate of ATP to form a long-chain polyphosphate (polyP).</text>
</comment>
<dbReference type="PANTHER" id="PTHR30218:SF0">
    <property type="entry name" value="POLYPHOSPHATE KINASE"/>
    <property type="match status" value="1"/>
</dbReference>
<dbReference type="Gene3D" id="3.30.1840.10">
    <property type="entry name" value="Polyphosphate kinase middle domain"/>
    <property type="match status" value="1"/>
</dbReference>
<comment type="similarity">
    <text evidence="6 7">Belongs to the polyphosphate kinase 1 (PPK1) family.</text>
</comment>
<comment type="cofactor">
    <cofactor evidence="6">
        <name>Mg(2+)</name>
        <dbReference type="ChEBI" id="CHEBI:18420"/>
    </cofactor>
</comment>
<dbReference type="PANTHER" id="PTHR30218">
    <property type="entry name" value="POLYPHOSPHATE KINASE"/>
    <property type="match status" value="1"/>
</dbReference>
<feature type="binding site" evidence="6">
    <location>
        <position position="562"/>
    </location>
    <ligand>
        <name>ATP</name>
        <dbReference type="ChEBI" id="CHEBI:30616"/>
    </ligand>
</feature>
<evidence type="ECO:0000256" key="1">
    <source>
        <dbReference type="ARBA" id="ARBA00022553"/>
    </source>
</evidence>
<dbReference type="GO" id="GO:0005524">
    <property type="term" value="F:ATP binding"/>
    <property type="evidence" value="ECO:0007669"/>
    <property type="project" value="UniProtKB-KW"/>
</dbReference>
<dbReference type="Proteomes" id="UP000824164">
    <property type="component" value="Unassembled WGS sequence"/>
</dbReference>
<keyword evidence="2 6" id="KW-0808">Transferase</keyword>
<dbReference type="EC" id="2.7.4.1" evidence="6 7"/>
<dbReference type="CDD" id="cd09166">
    <property type="entry name" value="PLDc_PPK1_C1_unchar"/>
    <property type="match status" value="1"/>
</dbReference>
<dbReference type="Pfam" id="PF02503">
    <property type="entry name" value="PP_kinase"/>
    <property type="match status" value="1"/>
</dbReference>
<dbReference type="GO" id="GO:0008976">
    <property type="term" value="F:polyphosphate kinase activity"/>
    <property type="evidence" value="ECO:0007669"/>
    <property type="project" value="UniProtKB-UniRule"/>
</dbReference>
<feature type="domain" description="Polyphosphate kinase middle" evidence="8">
    <location>
        <begin position="125"/>
        <end position="301"/>
    </location>
</feature>
<feature type="binding site" evidence="6">
    <location>
        <position position="590"/>
    </location>
    <ligand>
        <name>ATP</name>
        <dbReference type="ChEBI" id="CHEBI:30616"/>
    </ligand>
</feature>
<reference evidence="12" key="1">
    <citation type="submission" date="2020-10" db="EMBL/GenBank/DDBJ databases">
        <authorList>
            <person name="Gilroy R."/>
        </authorList>
    </citation>
    <scope>NUCLEOTIDE SEQUENCE</scope>
    <source>
        <strain evidence="12">CHK187-14744</strain>
    </source>
</reference>
<dbReference type="AlphaFoldDB" id="A0A9D1HHI7"/>
<feature type="binding site" evidence="6">
    <location>
        <position position="376"/>
    </location>
    <ligand>
        <name>Mg(2+)</name>
        <dbReference type="ChEBI" id="CHEBI:18420"/>
    </ligand>
</feature>
<keyword evidence="6" id="KW-0479">Metal-binding</keyword>
<evidence type="ECO:0000256" key="4">
    <source>
        <dbReference type="ARBA" id="ARBA00022777"/>
    </source>
</evidence>
<dbReference type="InterPro" id="IPR036830">
    <property type="entry name" value="PP_kinase_middle_dom_sf"/>
</dbReference>
<comment type="PTM">
    <text evidence="6 7">An intermediate of this reaction is the autophosphorylated ppk in which a phosphate is covalently linked to a histidine residue through a N-P bond.</text>
</comment>
<evidence type="ECO:0000256" key="6">
    <source>
        <dbReference type="HAMAP-Rule" id="MF_00347"/>
    </source>
</evidence>
<dbReference type="SUPFAM" id="SSF140356">
    <property type="entry name" value="PPK N-terminal domain-like"/>
    <property type="match status" value="1"/>
</dbReference>
<dbReference type="NCBIfam" id="NF003917">
    <property type="entry name" value="PRK05443.1-1"/>
    <property type="match status" value="1"/>
</dbReference>
<evidence type="ECO:0000259" key="8">
    <source>
        <dbReference type="Pfam" id="PF02503"/>
    </source>
</evidence>
<evidence type="ECO:0000313" key="12">
    <source>
        <dbReference type="EMBL" id="HIU03466.1"/>
    </source>
</evidence>
<feature type="domain" description="Polyphosphate kinase C-terminal" evidence="11">
    <location>
        <begin position="333"/>
        <end position="493"/>
    </location>
</feature>
<feature type="binding site" evidence="6">
    <location>
        <position position="48"/>
    </location>
    <ligand>
        <name>ATP</name>
        <dbReference type="ChEBI" id="CHEBI:30616"/>
    </ligand>
</feature>
<evidence type="ECO:0000313" key="13">
    <source>
        <dbReference type="Proteomes" id="UP000824164"/>
    </source>
</evidence>
<keyword evidence="3 6" id="KW-0547">Nucleotide-binding</keyword>
<evidence type="ECO:0000256" key="7">
    <source>
        <dbReference type="RuleBase" id="RU003800"/>
    </source>
</evidence>
<evidence type="ECO:0000256" key="2">
    <source>
        <dbReference type="ARBA" id="ARBA00022679"/>
    </source>
</evidence>
<proteinExistence type="inferred from homology"/>
<dbReference type="GO" id="GO:0006799">
    <property type="term" value="P:polyphosphate biosynthetic process"/>
    <property type="evidence" value="ECO:0007669"/>
    <property type="project" value="UniProtKB-UniRule"/>
</dbReference>
<keyword evidence="6" id="KW-0460">Magnesium</keyword>
<keyword evidence="1 6" id="KW-0597">Phosphoprotein</keyword>
<gene>
    <name evidence="12" type="primary">ppk1</name>
    <name evidence="6" type="synonym">ppk</name>
    <name evidence="12" type="ORF">IAB63_09475</name>
</gene>
<dbReference type="Gene3D" id="3.30.870.10">
    <property type="entry name" value="Endonuclease Chain A"/>
    <property type="match status" value="2"/>
</dbReference>
<dbReference type="GO" id="GO:0009358">
    <property type="term" value="C:polyphosphate kinase complex"/>
    <property type="evidence" value="ECO:0007669"/>
    <property type="project" value="InterPro"/>
</dbReference>
<dbReference type="Pfam" id="PF13089">
    <property type="entry name" value="PP_kinase_N"/>
    <property type="match status" value="1"/>
</dbReference>
<dbReference type="GO" id="GO:0046872">
    <property type="term" value="F:metal ion binding"/>
    <property type="evidence" value="ECO:0007669"/>
    <property type="project" value="UniProtKB-KW"/>
</dbReference>
<comment type="caution">
    <text evidence="12">The sequence shown here is derived from an EMBL/GenBank/DDBJ whole genome shotgun (WGS) entry which is preliminary data.</text>
</comment>
<dbReference type="Gene3D" id="1.20.58.310">
    <property type="entry name" value="Polyphosphate kinase N-terminal domain"/>
    <property type="match status" value="1"/>
</dbReference>
<dbReference type="Pfam" id="PF13090">
    <property type="entry name" value="PP_kinase_C"/>
    <property type="match status" value="1"/>
</dbReference>
<comment type="catalytic activity">
    <reaction evidence="6 7">
        <text>[phosphate](n) + ATP = [phosphate](n+1) + ADP</text>
        <dbReference type="Rhea" id="RHEA:19573"/>
        <dbReference type="Rhea" id="RHEA-COMP:9859"/>
        <dbReference type="Rhea" id="RHEA-COMP:14280"/>
        <dbReference type="ChEBI" id="CHEBI:16838"/>
        <dbReference type="ChEBI" id="CHEBI:30616"/>
        <dbReference type="ChEBI" id="CHEBI:456216"/>
        <dbReference type="EC" id="2.7.4.1"/>
    </reaction>
</comment>